<protein>
    <submittedName>
        <fullName evidence="6">LuxR family transcriptional regulator</fullName>
    </submittedName>
</protein>
<keyword evidence="7" id="KW-1185">Reference proteome</keyword>
<dbReference type="CDD" id="cd06170">
    <property type="entry name" value="LuxR_C_like"/>
    <property type="match status" value="1"/>
</dbReference>
<dbReference type="Proteomes" id="UP000288096">
    <property type="component" value="Unassembled WGS sequence"/>
</dbReference>
<dbReference type="SUPFAM" id="SSF46894">
    <property type="entry name" value="C-terminal effector domain of the bipartite response regulators"/>
    <property type="match status" value="1"/>
</dbReference>
<dbReference type="PRINTS" id="PR00038">
    <property type="entry name" value="HTHLUXR"/>
</dbReference>
<sequence length="316" mass="36456">MKETLSNEELSKKIQILEKEMVRLKEAEHTLRLTERFAKSVLNSLSAHIAILDQNGVILETNQAWKAFAMSNKVENRPDMIGVNYLELCEFASGSSAEGAVNVASGIRRVIRGETEEFVVDYPCHSPAEKRWFYMRARRLAGPGMLKVVVSHENITALKLAEEELREREAELQRKTRNLDEANTALKVLLKHREEDRRELEEKVLTNVRELVTPYVEKLRETPMNSRQREFLNILGTHIEEIVSPFLHRMYSQYRNLTPQEIKIASLIKNGKMTKEIAGILGVSTSAIDFHRKNIRRKFGLNNKRVNLRSHLLSLK</sequence>
<dbReference type="Gene3D" id="3.30.450.20">
    <property type="entry name" value="PAS domain"/>
    <property type="match status" value="1"/>
</dbReference>
<dbReference type="InterPro" id="IPR000792">
    <property type="entry name" value="Tscrpt_reg_LuxR_C"/>
</dbReference>
<dbReference type="GO" id="GO:0006355">
    <property type="term" value="P:regulation of DNA-templated transcription"/>
    <property type="evidence" value="ECO:0007669"/>
    <property type="project" value="InterPro"/>
</dbReference>
<keyword evidence="1" id="KW-0805">Transcription regulation</keyword>
<feature type="coiled-coil region" evidence="4">
    <location>
        <begin position="155"/>
        <end position="203"/>
    </location>
</feature>
<dbReference type="InterPro" id="IPR036388">
    <property type="entry name" value="WH-like_DNA-bd_sf"/>
</dbReference>
<evidence type="ECO:0000256" key="1">
    <source>
        <dbReference type="ARBA" id="ARBA00023015"/>
    </source>
</evidence>
<accession>A0A401G247</accession>
<dbReference type="PANTHER" id="PTHR44688:SF16">
    <property type="entry name" value="DNA-BINDING TRANSCRIPTIONAL ACTIVATOR DEVR_DOSR"/>
    <property type="match status" value="1"/>
</dbReference>
<evidence type="ECO:0000313" key="7">
    <source>
        <dbReference type="Proteomes" id="UP000288096"/>
    </source>
</evidence>
<dbReference type="GO" id="GO:0003677">
    <property type="term" value="F:DNA binding"/>
    <property type="evidence" value="ECO:0007669"/>
    <property type="project" value="UniProtKB-KW"/>
</dbReference>
<evidence type="ECO:0000259" key="5">
    <source>
        <dbReference type="PROSITE" id="PS50043"/>
    </source>
</evidence>
<evidence type="ECO:0000313" key="6">
    <source>
        <dbReference type="EMBL" id="GBC63290.1"/>
    </source>
</evidence>
<name>A0A401G247_9BACT</name>
<reference evidence="7" key="1">
    <citation type="submission" date="2017-11" db="EMBL/GenBank/DDBJ databases">
        <authorList>
            <person name="Watanabe M."/>
            <person name="Kojima H."/>
        </authorList>
    </citation>
    <scope>NUCLEOTIDE SEQUENCE [LARGE SCALE GENOMIC DNA]</scope>
    <source>
        <strain evidence="7">Tokyo 01</strain>
    </source>
</reference>
<dbReference type="Pfam" id="PF00196">
    <property type="entry name" value="GerE"/>
    <property type="match status" value="1"/>
</dbReference>
<comment type="caution">
    <text evidence="6">The sequence shown here is derived from an EMBL/GenBank/DDBJ whole genome shotgun (WGS) entry which is preliminary data.</text>
</comment>
<dbReference type="RefSeq" id="WP_231714565.1">
    <property type="nucleotide sequence ID" value="NZ_BEXT01000001.1"/>
</dbReference>
<keyword evidence="2" id="KW-0238">DNA-binding</keyword>
<dbReference type="PANTHER" id="PTHR44688">
    <property type="entry name" value="DNA-BINDING TRANSCRIPTIONAL ACTIVATOR DEVR_DOSR"/>
    <property type="match status" value="1"/>
</dbReference>
<evidence type="ECO:0000256" key="4">
    <source>
        <dbReference type="SAM" id="Coils"/>
    </source>
</evidence>
<evidence type="ECO:0000256" key="2">
    <source>
        <dbReference type="ARBA" id="ARBA00023125"/>
    </source>
</evidence>
<dbReference type="AlphaFoldDB" id="A0A401G247"/>
<gene>
    <name evidence="6" type="ORF">DENIS_4284</name>
</gene>
<keyword evidence="4" id="KW-0175">Coiled coil</keyword>
<feature type="domain" description="HTH luxR-type" evidence="5">
    <location>
        <begin position="250"/>
        <end position="315"/>
    </location>
</feature>
<organism evidence="6 7">
    <name type="scientific">Desulfonema ishimotonii</name>
    <dbReference type="NCBI Taxonomy" id="45657"/>
    <lineage>
        <taxon>Bacteria</taxon>
        <taxon>Pseudomonadati</taxon>
        <taxon>Thermodesulfobacteriota</taxon>
        <taxon>Desulfobacteria</taxon>
        <taxon>Desulfobacterales</taxon>
        <taxon>Desulfococcaceae</taxon>
        <taxon>Desulfonema</taxon>
    </lineage>
</organism>
<dbReference type="SMART" id="SM00421">
    <property type="entry name" value="HTH_LUXR"/>
    <property type="match status" value="1"/>
</dbReference>
<dbReference type="Gene3D" id="1.10.10.10">
    <property type="entry name" value="Winged helix-like DNA-binding domain superfamily/Winged helix DNA-binding domain"/>
    <property type="match status" value="1"/>
</dbReference>
<dbReference type="EMBL" id="BEXT01000001">
    <property type="protein sequence ID" value="GBC63290.1"/>
    <property type="molecule type" value="Genomic_DNA"/>
</dbReference>
<dbReference type="InterPro" id="IPR016032">
    <property type="entry name" value="Sig_transdc_resp-reg_C-effctor"/>
</dbReference>
<proteinExistence type="predicted"/>
<reference evidence="7" key="2">
    <citation type="submission" date="2019-01" db="EMBL/GenBank/DDBJ databases">
        <title>Genome sequence of Desulfonema ishimotonii strain Tokyo 01.</title>
        <authorList>
            <person name="Fukui M."/>
        </authorList>
    </citation>
    <scope>NUCLEOTIDE SEQUENCE [LARGE SCALE GENOMIC DNA]</scope>
    <source>
        <strain evidence="7">Tokyo 01</strain>
    </source>
</reference>
<dbReference type="PROSITE" id="PS50043">
    <property type="entry name" value="HTH_LUXR_2"/>
    <property type="match status" value="1"/>
</dbReference>
<dbReference type="SUPFAM" id="SSF55785">
    <property type="entry name" value="PYP-like sensor domain (PAS domain)"/>
    <property type="match status" value="1"/>
</dbReference>
<keyword evidence="3" id="KW-0804">Transcription</keyword>
<evidence type="ECO:0000256" key="3">
    <source>
        <dbReference type="ARBA" id="ARBA00023163"/>
    </source>
</evidence>
<dbReference type="InterPro" id="IPR035965">
    <property type="entry name" value="PAS-like_dom_sf"/>
</dbReference>